<dbReference type="AlphaFoldDB" id="A0A511MBJ1"/>
<reference evidence="1 2" key="1">
    <citation type="submission" date="2019-07" db="EMBL/GenBank/DDBJ databases">
        <title>Whole genome shotgun sequence of Nocardia ninae NBRC 108245.</title>
        <authorList>
            <person name="Hosoyama A."/>
            <person name="Uohara A."/>
            <person name="Ohji S."/>
            <person name="Ichikawa N."/>
        </authorList>
    </citation>
    <scope>NUCLEOTIDE SEQUENCE [LARGE SCALE GENOMIC DNA]</scope>
    <source>
        <strain evidence="1 2">NBRC 108245</strain>
    </source>
</reference>
<gene>
    <name evidence="1" type="ORF">NN4_19870</name>
</gene>
<keyword evidence="2" id="KW-1185">Reference proteome</keyword>
<evidence type="ECO:0000313" key="1">
    <source>
        <dbReference type="EMBL" id="GEM37468.1"/>
    </source>
</evidence>
<sequence length="171" mass="18327">MDVMDSATGPFSPTVHVSVDHALLACCIFDPGPVGQAMATMILDLHARCTFAECVLRQRAQQLDDPSVIVASDDKCAVSDAEIADAVATVSVAKSLVRSAVAQQDQDALISATAMLVEALHARTMLFARACPARGWITTSMLHRFRLPPVEAEQIVRTLMRPRSVAHSTAT</sequence>
<organism evidence="1 2">
    <name type="scientific">Nocardia ninae NBRC 108245</name>
    <dbReference type="NCBI Taxonomy" id="1210091"/>
    <lineage>
        <taxon>Bacteria</taxon>
        <taxon>Bacillati</taxon>
        <taxon>Actinomycetota</taxon>
        <taxon>Actinomycetes</taxon>
        <taxon>Mycobacteriales</taxon>
        <taxon>Nocardiaceae</taxon>
        <taxon>Nocardia</taxon>
    </lineage>
</organism>
<accession>A0A511MBJ1</accession>
<dbReference type="RefSeq" id="WP_147129605.1">
    <property type="nucleotide sequence ID" value="NZ_BJXA01000009.1"/>
</dbReference>
<proteinExistence type="predicted"/>
<dbReference type="EMBL" id="BJXA01000009">
    <property type="protein sequence ID" value="GEM37468.1"/>
    <property type="molecule type" value="Genomic_DNA"/>
</dbReference>
<protein>
    <submittedName>
        <fullName evidence="1">Uncharacterized protein</fullName>
    </submittedName>
</protein>
<dbReference type="Proteomes" id="UP000321424">
    <property type="component" value="Unassembled WGS sequence"/>
</dbReference>
<evidence type="ECO:0000313" key="2">
    <source>
        <dbReference type="Proteomes" id="UP000321424"/>
    </source>
</evidence>
<name>A0A511MBJ1_9NOCA</name>
<comment type="caution">
    <text evidence="1">The sequence shown here is derived from an EMBL/GenBank/DDBJ whole genome shotgun (WGS) entry which is preliminary data.</text>
</comment>